<dbReference type="Proteomes" id="UP000238479">
    <property type="component" value="Chromosome 2"/>
</dbReference>
<evidence type="ECO:0000313" key="2">
    <source>
        <dbReference type="Proteomes" id="UP000238479"/>
    </source>
</evidence>
<name>A0A2P6S1P3_ROSCH</name>
<dbReference type="AlphaFoldDB" id="A0A2P6S1P3"/>
<proteinExistence type="predicted"/>
<keyword evidence="2" id="KW-1185">Reference proteome</keyword>
<organism evidence="1 2">
    <name type="scientific">Rosa chinensis</name>
    <name type="common">China rose</name>
    <dbReference type="NCBI Taxonomy" id="74649"/>
    <lineage>
        <taxon>Eukaryota</taxon>
        <taxon>Viridiplantae</taxon>
        <taxon>Streptophyta</taxon>
        <taxon>Embryophyta</taxon>
        <taxon>Tracheophyta</taxon>
        <taxon>Spermatophyta</taxon>
        <taxon>Magnoliopsida</taxon>
        <taxon>eudicotyledons</taxon>
        <taxon>Gunneridae</taxon>
        <taxon>Pentapetalae</taxon>
        <taxon>rosids</taxon>
        <taxon>fabids</taxon>
        <taxon>Rosales</taxon>
        <taxon>Rosaceae</taxon>
        <taxon>Rosoideae</taxon>
        <taxon>Rosoideae incertae sedis</taxon>
        <taxon>Rosa</taxon>
    </lineage>
</organism>
<gene>
    <name evidence="1" type="ORF">RchiOBHm_Chr2g0157291</name>
</gene>
<accession>A0A2P6S1P3</accession>
<evidence type="ECO:0000313" key="1">
    <source>
        <dbReference type="EMBL" id="PRQ52602.1"/>
    </source>
</evidence>
<comment type="caution">
    <text evidence="1">The sequence shown here is derived from an EMBL/GenBank/DDBJ whole genome shotgun (WGS) entry which is preliminary data.</text>
</comment>
<sequence>MKKLDSYSTDVDRMKKLMLVNLSIALLSSLCPCATRSYSSIMWIILKKEEINKAS</sequence>
<dbReference type="Gramene" id="PRQ52602">
    <property type="protein sequence ID" value="PRQ52602"/>
    <property type="gene ID" value="RchiOBHm_Chr2g0157291"/>
</dbReference>
<reference evidence="1 2" key="1">
    <citation type="journal article" date="2018" name="Nat. Genet.">
        <title>The Rosa genome provides new insights in the design of modern roses.</title>
        <authorList>
            <person name="Bendahmane M."/>
        </authorList>
    </citation>
    <scope>NUCLEOTIDE SEQUENCE [LARGE SCALE GENOMIC DNA]</scope>
    <source>
        <strain evidence="2">cv. Old Blush</strain>
    </source>
</reference>
<dbReference type="EMBL" id="PDCK01000040">
    <property type="protein sequence ID" value="PRQ52602.1"/>
    <property type="molecule type" value="Genomic_DNA"/>
</dbReference>
<protein>
    <submittedName>
        <fullName evidence="1">Uncharacterized protein</fullName>
    </submittedName>
</protein>